<accession>A0A7X0G400</accession>
<protein>
    <submittedName>
        <fullName evidence="2">Uncharacterized protein</fullName>
    </submittedName>
</protein>
<feature type="compositionally biased region" description="Polar residues" evidence="1">
    <location>
        <begin position="1"/>
        <end position="18"/>
    </location>
</feature>
<dbReference type="EMBL" id="JACHMQ010000001">
    <property type="protein sequence ID" value="MBB6399035.1"/>
    <property type="molecule type" value="Genomic_DNA"/>
</dbReference>
<evidence type="ECO:0000256" key="1">
    <source>
        <dbReference type="SAM" id="MobiDB-lite"/>
    </source>
</evidence>
<reference evidence="2 3" key="1">
    <citation type="submission" date="2020-08" db="EMBL/GenBank/DDBJ databases">
        <title>Sequencing the genomes of 1000 actinobacteria strains.</title>
        <authorList>
            <person name="Klenk H.-P."/>
        </authorList>
    </citation>
    <scope>NUCLEOTIDE SEQUENCE [LARGE SCALE GENOMIC DNA]</scope>
    <source>
        <strain evidence="2 3">DSM 43675</strain>
    </source>
</reference>
<comment type="caution">
    <text evidence="2">The sequence shown here is derived from an EMBL/GenBank/DDBJ whole genome shotgun (WGS) entry which is preliminary data.</text>
</comment>
<proteinExistence type="predicted"/>
<organism evidence="2 3">
    <name type="scientific">Actinomadura coerulea</name>
    <dbReference type="NCBI Taxonomy" id="46159"/>
    <lineage>
        <taxon>Bacteria</taxon>
        <taxon>Bacillati</taxon>
        <taxon>Actinomycetota</taxon>
        <taxon>Actinomycetes</taxon>
        <taxon>Streptosporangiales</taxon>
        <taxon>Thermomonosporaceae</taxon>
        <taxon>Actinomadura</taxon>
    </lineage>
</organism>
<keyword evidence="3" id="KW-1185">Reference proteome</keyword>
<dbReference type="Proteomes" id="UP000546324">
    <property type="component" value="Unassembled WGS sequence"/>
</dbReference>
<evidence type="ECO:0000313" key="3">
    <source>
        <dbReference type="Proteomes" id="UP000546324"/>
    </source>
</evidence>
<gene>
    <name evidence="2" type="ORF">BKA00_005949</name>
</gene>
<dbReference type="AlphaFoldDB" id="A0A7X0G400"/>
<name>A0A7X0G400_9ACTN</name>
<evidence type="ECO:0000313" key="2">
    <source>
        <dbReference type="EMBL" id="MBB6399035.1"/>
    </source>
</evidence>
<sequence>MQTAATRSKTKAQGSDKSLTARPLSFLGHCARQVSDPFSSHRGLLSRRLLATSTWIAGFRDTGRRHRDTTGSP</sequence>
<feature type="region of interest" description="Disordered" evidence="1">
    <location>
        <begin position="1"/>
        <end position="22"/>
    </location>
</feature>